<proteinExistence type="inferred from homology"/>
<accession>A0A5A7MYA0</accession>
<feature type="domain" description="NlpC/P60" evidence="5">
    <location>
        <begin position="164"/>
        <end position="286"/>
    </location>
</feature>
<dbReference type="InterPro" id="IPR038765">
    <property type="entry name" value="Papain-like_cys_pep_sf"/>
</dbReference>
<evidence type="ECO:0000259" key="5">
    <source>
        <dbReference type="PROSITE" id="PS51935"/>
    </source>
</evidence>
<gene>
    <name evidence="6" type="ORF">JCM17845_14410</name>
</gene>
<comment type="caution">
    <text evidence="6">The sequence shown here is derived from an EMBL/GenBank/DDBJ whole genome shotgun (WGS) entry which is preliminary data.</text>
</comment>
<name>A0A5A7MYA0_9PROT</name>
<dbReference type="InterPro" id="IPR041382">
    <property type="entry name" value="SH3_16"/>
</dbReference>
<dbReference type="InterPro" id="IPR051794">
    <property type="entry name" value="PG_Endopeptidase_C40"/>
</dbReference>
<dbReference type="Gene3D" id="3.90.1720.10">
    <property type="entry name" value="endopeptidase domain like (from Nostoc punctiforme)"/>
    <property type="match status" value="1"/>
</dbReference>
<dbReference type="PANTHER" id="PTHR47359">
    <property type="entry name" value="PEPTIDOGLYCAN DL-ENDOPEPTIDASE CWLO"/>
    <property type="match status" value="1"/>
</dbReference>
<organism evidence="6 7">
    <name type="scientific">Iodidimonas gelatinilytica</name>
    <dbReference type="NCBI Taxonomy" id="1236966"/>
    <lineage>
        <taxon>Bacteria</taxon>
        <taxon>Pseudomonadati</taxon>
        <taxon>Pseudomonadota</taxon>
        <taxon>Alphaproteobacteria</taxon>
        <taxon>Iodidimonadales</taxon>
        <taxon>Iodidimonadaceae</taxon>
        <taxon>Iodidimonas</taxon>
    </lineage>
</organism>
<dbReference type="Gene3D" id="2.30.30.40">
    <property type="entry name" value="SH3 Domains"/>
    <property type="match status" value="1"/>
</dbReference>
<protein>
    <submittedName>
        <fullName evidence="6">Peptidase P60</fullName>
    </submittedName>
</protein>
<comment type="similarity">
    <text evidence="1">Belongs to the peptidase C40 family.</text>
</comment>
<sequence length="292" mass="31885">MTSPKRDPRITPARPDLAARFLEGMIEASRFSEGQPYVVVSGTTALRSQASGTGAQVSELLFGERFTVYEDRGGWVWGQSARDGYVGYAERTAVAPDPSSGLPTHMVSALFAHLIPTPDLKTSALALLPMSAQLTLGELSPCGGYRRVQEYDGWICVRHIRQIGEPNGDYVSIAERFFGAPYLWGGKTASGIDCSGLVQVAMAAADISMPRDSDLQLTACRHRQWTAIKRNQARRGDLAFFPGHVGIMIDHETLLHANATHMAVTVDPLTDVIDWVGRSKAHPFSGLYRQPE</sequence>
<reference evidence="6 7" key="1">
    <citation type="submission" date="2019-09" db="EMBL/GenBank/DDBJ databases">
        <title>NBRP : Genome information of microbial organism related human and environment.</title>
        <authorList>
            <person name="Hattori M."/>
            <person name="Oshima K."/>
            <person name="Inaba H."/>
            <person name="Suda W."/>
            <person name="Sakamoto M."/>
            <person name="Iino T."/>
            <person name="Kitahara M."/>
            <person name="Oshida Y."/>
            <person name="Iida T."/>
            <person name="Kudo T."/>
            <person name="Itoh T."/>
            <person name="Ohkuma M."/>
        </authorList>
    </citation>
    <scope>NUCLEOTIDE SEQUENCE [LARGE SCALE GENOMIC DNA]</scope>
    <source>
        <strain evidence="6 7">Mie-1</strain>
    </source>
</reference>
<dbReference type="GO" id="GO:0008234">
    <property type="term" value="F:cysteine-type peptidase activity"/>
    <property type="evidence" value="ECO:0007669"/>
    <property type="project" value="UniProtKB-KW"/>
</dbReference>
<keyword evidence="2" id="KW-0645">Protease</keyword>
<dbReference type="PROSITE" id="PS51935">
    <property type="entry name" value="NLPC_P60"/>
    <property type="match status" value="1"/>
</dbReference>
<dbReference type="SUPFAM" id="SSF54001">
    <property type="entry name" value="Cysteine proteinases"/>
    <property type="match status" value="1"/>
</dbReference>
<dbReference type="GO" id="GO:0006508">
    <property type="term" value="P:proteolysis"/>
    <property type="evidence" value="ECO:0007669"/>
    <property type="project" value="UniProtKB-KW"/>
</dbReference>
<keyword evidence="4" id="KW-0788">Thiol protease</keyword>
<evidence type="ECO:0000313" key="6">
    <source>
        <dbReference type="EMBL" id="GER00818.1"/>
    </source>
</evidence>
<evidence type="ECO:0000256" key="4">
    <source>
        <dbReference type="ARBA" id="ARBA00022807"/>
    </source>
</evidence>
<dbReference type="Pfam" id="PF00877">
    <property type="entry name" value="NLPC_P60"/>
    <property type="match status" value="1"/>
</dbReference>
<keyword evidence="3" id="KW-0378">Hydrolase</keyword>
<dbReference type="AlphaFoldDB" id="A0A5A7MYA0"/>
<evidence type="ECO:0000256" key="2">
    <source>
        <dbReference type="ARBA" id="ARBA00022670"/>
    </source>
</evidence>
<evidence type="ECO:0000256" key="3">
    <source>
        <dbReference type="ARBA" id="ARBA00022801"/>
    </source>
</evidence>
<dbReference type="EMBL" id="BKCM01000006">
    <property type="protein sequence ID" value="GER00818.1"/>
    <property type="molecule type" value="Genomic_DNA"/>
</dbReference>
<dbReference type="Pfam" id="PF18348">
    <property type="entry name" value="SH3_16"/>
    <property type="match status" value="1"/>
</dbReference>
<dbReference type="Proteomes" id="UP000325187">
    <property type="component" value="Unassembled WGS sequence"/>
</dbReference>
<keyword evidence="7" id="KW-1185">Reference proteome</keyword>
<dbReference type="PANTHER" id="PTHR47359:SF3">
    <property type="entry name" value="NLP_P60 DOMAIN-CONTAINING PROTEIN-RELATED"/>
    <property type="match status" value="1"/>
</dbReference>
<dbReference type="InterPro" id="IPR000064">
    <property type="entry name" value="NLP_P60_dom"/>
</dbReference>
<evidence type="ECO:0000313" key="7">
    <source>
        <dbReference type="Proteomes" id="UP000325187"/>
    </source>
</evidence>
<evidence type="ECO:0000256" key="1">
    <source>
        <dbReference type="ARBA" id="ARBA00007074"/>
    </source>
</evidence>